<proteinExistence type="predicted"/>
<gene>
    <name evidence="3" type="ORF">B9Z65_5710</name>
</gene>
<dbReference type="SMART" id="SM01090">
    <property type="entry name" value="Copper-fist"/>
    <property type="match status" value="1"/>
</dbReference>
<sequence length="518" mass="56352">MATVSPGAPSTTKPTPPKDLINLRNLKNGEVYRFSCRTCIDGHRAPLCDPKKHRNKIMYRRPNPGRPARQCGHPKSVQCDCLAKRTLCCVLTNEQWDEVTEGKIVTVAMYDSMEDLDNAQGRVRDNASSPASAASPARGSSNLASGAPTPQNTRFQMFGVGGPHGTAEQPMDPFAWSGIAPQIPSHHQSPIDVPSPTSVQNMHTFQAMPSTRSERAHSSSHTQPQFGQFQVSLPPAAQTPASISSGPYTPYGHMTPSSATSYSMDDPSTPLDARVVALQRQMSSNLDLSHMNSGMPSPYTNGQPRTMSMDPTTFSPPIMSPQSMHIDMSMPPMLQNMPPPAPRPSQSCCSKKSKQPRPQMQMFDSYMYPGSAPSQQFPCPSCASTLCTCSNCPSTMQSFEFGGAWAQACGRTGHIENGFPPSLAFAAQEMHPPPIMSQEAFVQPQLPQPQQQQSSCCSSNRQSAHQPVDSINGMNHFPSASDWPSGLPYGMQSIRDTTSVDQHTVNPSLLHDDTMMWQ</sequence>
<name>A0A2P7YIX2_9PEZI</name>
<feature type="region of interest" description="Disordered" evidence="1">
    <location>
        <begin position="207"/>
        <end position="226"/>
    </location>
</feature>
<feature type="region of interest" description="Disordered" evidence="1">
    <location>
        <begin position="122"/>
        <end position="166"/>
    </location>
</feature>
<dbReference type="OrthoDB" id="5600085at2759"/>
<evidence type="ECO:0000313" key="4">
    <source>
        <dbReference type="Proteomes" id="UP000243723"/>
    </source>
</evidence>
<accession>A0A2P7YIX2</accession>
<reference evidence="3 4" key="1">
    <citation type="submission" date="2017-05" db="EMBL/GenBank/DDBJ databases">
        <title>Draft genome sequence of Elsinoe australis.</title>
        <authorList>
            <person name="Cheng Q."/>
        </authorList>
    </citation>
    <scope>NUCLEOTIDE SEQUENCE [LARGE SCALE GENOMIC DNA]</scope>
    <source>
        <strain evidence="3 4">NL1</strain>
    </source>
</reference>
<feature type="domain" description="Copper-fist" evidence="2">
    <location>
        <begin position="33"/>
        <end position="68"/>
    </location>
</feature>
<dbReference type="SUPFAM" id="SSF57879">
    <property type="entry name" value="Zinc domain conserved in yeast copper-regulated transcription factors"/>
    <property type="match status" value="1"/>
</dbReference>
<dbReference type="GO" id="GO:0005507">
    <property type="term" value="F:copper ion binding"/>
    <property type="evidence" value="ECO:0007669"/>
    <property type="project" value="InterPro"/>
</dbReference>
<feature type="region of interest" description="Disordered" evidence="1">
    <location>
        <begin position="1"/>
        <end position="20"/>
    </location>
</feature>
<evidence type="ECO:0000313" key="3">
    <source>
        <dbReference type="EMBL" id="PSK35895.1"/>
    </source>
</evidence>
<dbReference type="Proteomes" id="UP000243723">
    <property type="component" value="Unassembled WGS sequence"/>
</dbReference>
<comment type="caution">
    <text evidence="3">The sequence shown here is derived from an EMBL/GenBank/DDBJ whole genome shotgun (WGS) entry which is preliminary data.</text>
</comment>
<protein>
    <recommendedName>
        <fullName evidence="2">Copper-fist domain-containing protein</fullName>
    </recommendedName>
</protein>
<keyword evidence="4" id="KW-1185">Reference proteome</keyword>
<feature type="region of interest" description="Disordered" evidence="1">
    <location>
        <begin position="443"/>
        <end position="479"/>
    </location>
</feature>
<dbReference type="GO" id="GO:0005634">
    <property type="term" value="C:nucleus"/>
    <property type="evidence" value="ECO:0007669"/>
    <property type="project" value="InterPro"/>
</dbReference>
<dbReference type="EMBL" id="NHZQ01000422">
    <property type="protein sequence ID" value="PSK35895.1"/>
    <property type="molecule type" value="Genomic_DNA"/>
</dbReference>
<dbReference type="InterPro" id="IPR036395">
    <property type="entry name" value="Cu_fist_DNA-bd_dom_sf"/>
</dbReference>
<feature type="compositionally biased region" description="Low complexity" evidence="1">
    <location>
        <begin position="127"/>
        <end position="141"/>
    </location>
</feature>
<dbReference type="AlphaFoldDB" id="A0A2P7YIX2"/>
<evidence type="ECO:0000259" key="2">
    <source>
        <dbReference type="PROSITE" id="PS50073"/>
    </source>
</evidence>
<dbReference type="GO" id="GO:0003700">
    <property type="term" value="F:DNA-binding transcription factor activity"/>
    <property type="evidence" value="ECO:0007669"/>
    <property type="project" value="InterPro"/>
</dbReference>
<dbReference type="InterPro" id="IPR001083">
    <property type="entry name" value="Cu_fist_DNA-bd_dom"/>
</dbReference>
<dbReference type="PROSITE" id="PS50073">
    <property type="entry name" value="COPPER_FIST_2"/>
    <property type="match status" value="1"/>
</dbReference>
<evidence type="ECO:0000256" key="1">
    <source>
        <dbReference type="SAM" id="MobiDB-lite"/>
    </source>
</evidence>
<dbReference type="GO" id="GO:0003677">
    <property type="term" value="F:DNA binding"/>
    <property type="evidence" value="ECO:0007669"/>
    <property type="project" value="InterPro"/>
</dbReference>
<feature type="compositionally biased region" description="Low complexity" evidence="1">
    <location>
        <begin position="443"/>
        <end position="463"/>
    </location>
</feature>
<feature type="compositionally biased region" description="Polar residues" evidence="1">
    <location>
        <begin position="142"/>
        <end position="155"/>
    </location>
</feature>
<organism evidence="3 4">
    <name type="scientific">Elsinoe australis</name>
    <dbReference type="NCBI Taxonomy" id="40998"/>
    <lineage>
        <taxon>Eukaryota</taxon>
        <taxon>Fungi</taxon>
        <taxon>Dikarya</taxon>
        <taxon>Ascomycota</taxon>
        <taxon>Pezizomycotina</taxon>
        <taxon>Dothideomycetes</taxon>
        <taxon>Dothideomycetidae</taxon>
        <taxon>Myriangiales</taxon>
        <taxon>Elsinoaceae</taxon>
        <taxon>Elsinoe</taxon>
    </lineage>
</organism>